<evidence type="ECO:0008006" key="4">
    <source>
        <dbReference type="Google" id="ProtNLM"/>
    </source>
</evidence>
<protein>
    <recommendedName>
        <fullName evidence="4">EF-hand domain-containing protein</fullName>
    </recommendedName>
</protein>
<dbReference type="EMBL" id="QNGE01003912">
    <property type="protein sequence ID" value="KAA3673451.1"/>
    <property type="molecule type" value="Genomic_DNA"/>
</dbReference>
<reference evidence="2 3" key="1">
    <citation type="journal article" date="2019" name="Gigascience">
        <title>Whole-genome sequence of the oriental lung fluke Paragonimus westermani.</title>
        <authorList>
            <person name="Oey H."/>
            <person name="Zakrzewski M."/>
            <person name="Narain K."/>
            <person name="Devi K.R."/>
            <person name="Agatsuma T."/>
            <person name="Nawaratna S."/>
            <person name="Gobert G.N."/>
            <person name="Jones M.K."/>
            <person name="Ragan M.A."/>
            <person name="McManus D.P."/>
            <person name="Krause L."/>
        </authorList>
    </citation>
    <scope>NUCLEOTIDE SEQUENCE [LARGE SCALE GENOMIC DNA]</scope>
    <source>
        <strain evidence="2 3">IND2009</strain>
    </source>
</reference>
<proteinExistence type="predicted"/>
<comment type="caution">
    <text evidence="2">The sequence shown here is derived from an EMBL/GenBank/DDBJ whole genome shotgun (WGS) entry which is preliminary data.</text>
</comment>
<evidence type="ECO:0000256" key="1">
    <source>
        <dbReference type="SAM" id="MobiDB-lite"/>
    </source>
</evidence>
<dbReference type="SUPFAM" id="SSF47473">
    <property type="entry name" value="EF-hand"/>
    <property type="match status" value="1"/>
</dbReference>
<organism evidence="2 3">
    <name type="scientific">Paragonimus westermani</name>
    <dbReference type="NCBI Taxonomy" id="34504"/>
    <lineage>
        <taxon>Eukaryota</taxon>
        <taxon>Metazoa</taxon>
        <taxon>Spiralia</taxon>
        <taxon>Lophotrochozoa</taxon>
        <taxon>Platyhelminthes</taxon>
        <taxon>Trematoda</taxon>
        <taxon>Digenea</taxon>
        <taxon>Plagiorchiida</taxon>
        <taxon>Troglotremata</taxon>
        <taxon>Troglotrematidae</taxon>
        <taxon>Paragonimus</taxon>
    </lineage>
</organism>
<dbReference type="Proteomes" id="UP000324629">
    <property type="component" value="Unassembled WGS sequence"/>
</dbReference>
<keyword evidence="3" id="KW-1185">Reference proteome</keyword>
<evidence type="ECO:0000313" key="2">
    <source>
        <dbReference type="EMBL" id="KAA3673451.1"/>
    </source>
</evidence>
<evidence type="ECO:0000313" key="3">
    <source>
        <dbReference type="Proteomes" id="UP000324629"/>
    </source>
</evidence>
<feature type="region of interest" description="Disordered" evidence="1">
    <location>
        <begin position="261"/>
        <end position="287"/>
    </location>
</feature>
<dbReference type="InterPro" id="IPR011992">
    <property type="entry name" value="EF-hand-dom_pair"/>
</dbReference>
<name>A0A5J4NCT8_9TREM</name>
<sequence>MAEAAQEEKEEVISSKILTPSERILGRLEQLAKLDDKVLDYKSRQYLSTWSAYEQFIGQVEKWYNRNSRRYMKYMSQYGKDVISEVEFKTVMHDLRVPFSDVQVHILFMWLDSKRTGEVEFSRLSEALYVALYKRFAVDDDHTTMNIEDQKKWIRMTFKSPTCEPLEMLTTFETLIHLGFTGAMLTELVRVHVPVLATRNFVIFTDQFRCSETLVHCNQHLYEFEYNGGPQCAPREGTIFYEFSMGHIDCPLLLNLNPKEKSRPKESEVPGQHDATSPIIKDQTSSN</sequence>
<accession>A0A5J4NCT8</accession>
<dbReference type="AlphaFoldDB" id="A0A5J4NCT8"/>
<gene>
    <name evidence="2" type="ORF">DEA37_0002629</name>
</gene>